<evidence type="ECO:0000313" key="3">
    <source>
        <dbReference type="EMBL" id="VDP47736.1"/>
    </source>
</evidence>
<gene>
    <name evidence="3" type="ORF">SBAD_LOCUS12376</name>
</gene>
<organism evidence="5">
    <name type="scientific">Soboliphyme baturini</name>
    <dbReference type="NCBI Taxonomy" id="241478"/>
    <lineage>
        <taxon>Eukaryota</taxon>
        <taxon>Metazoa</taxon>
        <taxon>Ecdysozoa</taxon>
        <taxon>Nematoda</taxon>
        <taxon>Enoplea</taxon>
        <taxon>Dorylaimia</taxon>
        <taxon>Dioctophymatida</taxon>
        <taxon>Dioctophymatoidea</taxon>
        <taxon>Soboliphymatidae</taxon>
        <taxon>Soboliphyme</taxon>
    </lineage>
</organism>
<dbReference type="GO" id="GO:0042254">
    <property type="term" value="P:ribosome biogenesis"/>
    <property type="evidence" value="ECO:0007669"/>
    <property type="project" value="InterPro"/>
</dbReference>
<accession>A0A183J928</accession>
<sequence>MVRLILDKGELQVSEKERHVQLESSFKDIATTVADMCLNPETKLPYPVSVIEKALHDIHFSVKPNRTGKQQALEVIPKLQETMALERAKMSIRIFVPSHSAKTLKEKLDFLNPVDQERWDQGNLEMVT</sequence>
<dbReference type="AlphaFoldDB" id="A0A183J928"/>
<reference evidence="5" key="1">
    <citation type="submission" date="2016-06" db="UniProtKB">
        <authorList>
            <consortium name="WormBaseParasite"/>
        </authorList>
    </citation>
    <scope>IDENTIFICATION</scope>
</reference>
<dbReference type="InterPro" id="IPR039100">
    <property type="entry name" value="Sdo1/SBDS-like"/>
</dbReference>
<dbReference type="Gene3D" id="1.10.10.900">
    <property type="entry name" value="SBDS protein C-terminal domain, subdomain 1"/>
    <property type="match status" value="1"/>
</dbReference>
<dbReference type="Proteomes" id="UP000270296">
    <property type="component" value="Unassembled WGS sequence"/>
</dbReference>
<comment type="similarity">
    <text evidence="1">Belongs to the SDO1/SBDS family.</text>
</comment>
<dbReference type="FunFam" id="1.10.10.900:FF:000001">
    <property type="entry name" value="SBDS, ribosome maturation factor"/>
    <property type="match status" value="1"/>
</dbReference>
<feature type="domain" description="Ribosome maturation protein SDO1/SBDS central" evidence="2">
    <location>
        <begin position="27"/>
        <end position="88"/>
    </location>
</feature>
<dbReference type="InterPro" id="IPR037188">
    <property type="entry name" value="Sdo1/SBDS_central_sf"/>
</dbReference>
<keyword evidence="4" id="KW-1185">Reference proteome</keyword>
<evidence type="ECO:0000256" key="1">
    <source>
        <dbReference type="ARBA" id="ARBA00007433"/>
    </source>
</evidence>
<evidence type="ECO:0000259" key="2">
    <source>
        <dbReference type="Pfam" id="PF09377"/>
    </source>
</evidence>
<dbReference type="OrthoDB" id="10253092at2759"/>
<evidence type="ECO:0000313" key="4">
    <source>
        <dbReference type="Proteomes" id="UP000270296"/>
    </source>
</evidence>
<dbReference type="PANTHER" id="PTHR10927:SF1">
    <property type="entry name" value="RIBOSOME MATURATION PROTEIN SBDS"/>
    <property type="match status" value="1"/>
</dbReference>
<dbReference type="WBParaSite" id="SBAD_0001278201-mRNA-1">
    <property type="protein sequence ID" value="SBAD_0001278201-mRNA-1"/>
    <property type="gene ID" value="SBAD_0001278201"/>
</dbReference>
<reference evidence="3 4" key="2">
    <citation type="submission" date="2018-11" db="EMBL/GenBank/DDBJ databases">
        <authorList>
            <consortium name="Pathogen Informatics"/>
        </authorList>
    </citation>
    <scope>NUCLEOTIDE SEQUENCE [LARGE SCALE GENOMIC DNA]</scope>
</reference>
<dbReference type="InterPro" id="IPR018978">
    <property type="entry name" value="SDO1/SBDS_central"/>
</dbReference>
<dbReference type="Pfam" id="PF09377">
    <property type="entry name" value="SBDS_domain_II"/>
    <property type="match status" value="1"/>
</dbReference>
<protein>
    <submittedName>
        <fullName evidence="5">SBDS_C domain-containing protein</fullName>
    </submittedName>
</protein>
<dbReference type="SUPFAM" id="SSF109728">
    <property type="entry name" value="Hypothetical protein AF0491, middle domain"/>
    <property type="match status" value="1"/>
</dbReference>
<name>A0A183J928_9BILA</name>
<dbReference type="PANTHER" id="PTHR10927">
    <property type="entry name" value="RIBOSOME MATURATION PROTEIN SBDS"/>
    <property type="match status" value="1"/>
</dbReference>
<proteinExistence type="inferred from homology"/>
<dbReference type="EMBL" id="UZAM01017588">
    <property type="protein sequence ID" value="VDP47736.1"/>
    <property type="molecule type" value="Genomic_DNA"/>
</dbReference>
<evidence type="ECO:0000313" key="5">
    <source>
        <dbReference type="WBParaSite" id="SBAD_0001278201-mRNA-1"/>
    </source>
</evidence>